<dbReference type="VEuPathDB" id="CryptoDB:cubi_02013"/>
<dbReference type="EMBL" id="LRBP01000001">
    <property type="protein sequence ID" value="OII75492.1"/>
    <property type="molecule type" value="Genomic_DNA"/>
</dbReference>
<comment type="caution">
    <text evidence="3">The sequence shown here is derived from an EMBL/GenBank/DDBJ whole genome shotgun (WGS) entry which is preliminary data.</text>
</comment>
<dbReference type="GeneID" id="39978804"/>
<sequence>MSLKIHPFWCDDQVIKNVKPIISELFDMLLENIEVKRKKENYLNNILIEKNKFQLDTKEQELNPNLEQDEEQKRVIMSRKVRNEAIQERIKIVDREITILDGQMRLRLGIIASLIFGNQSVLVFKQWNENYSEISQDYGLLCSSSNINSNFITKLSVFREIEGSNKNNLVFEMKQEISELQEKTFLLCLSDSITSNHSIYITKLSFSSYNDSEEIRTHTENNYIQLKDSEGKNELEYYEFLEMDKEGYDQILVRTRVPNDQKCSNFKLILLDNHKNLVGNGNLLSETNMIGSQNICFWSLKLENSQFKNSDLLEIVQRHRDSGAIFPVSIVKLLPLNHENRMGRSIFSNSTLFKVLFLILNLIPITLLTFGVYIILIEIWTIIPPKLFKNKKYLINPTLKSSRYQPRANNCGKETFSNTEKERNISRHDNIKETKPVQLSNFDIVTKKDLNSEESGLSSGENEQIVKDDPFRYFDSDCSISTHTGI</sequence>
<evidence type="ECO:0000313" key="3">
    <source>
        <dbReference type="EMBL" id="OII75492.1"/>
    </source>
</evidence>
<evidence type="ECO:0000313" key="4">
    <source>
        <dbReference type="Proteomes" id="UP000186176"/>
    </source>
</evidence>
<evidence type="ECO:0000256" key="1">
    <source>
        <dbReference type="SAM" id="MobiDB-lite"/>
    </source>
</evidence>
<keyword evidence="4" id="KW-1185">Reference proteome</keyword>
<organism evidence="3 4">
    <name type="scientific">Cryptosporidium ubiquitum</name>
    <dbReference type="NCBI Taxonomy" id="857276"/>
    <lineage>
        <taxon>Eukaryota</taxon>
        <taxon>Sar</taxon>
        <taxon>Alveolata</taxon>
        <taxon>Apicomplexa</taxon>
        <taxon>Conoidasida</taxon>
        <taxon>Coccidia</taxon>
        <taxon>Eucoccidiorida</taxon>
        <taxon>Eimeriorina</taxon>
        <taxon>Cryptosporidiidae</taxon>
        <taxon>Cryptosporidium</taxon>
    </lineage>
</organism>
<accession>A0A1J4MR68</accession>
<keyword evidence="2" id="KW-0472">Membrane</keyword>
<dbReference type="AlphaFoldDB" id="A0A1J4MR68"/>
<dbReference type="OrthoDB" id="342353at2759"/>
<evidence type="ECO:0000256" key="2">
    <source>
        <dbReference type="SAM" id="Phobius"/>
    </source>
</evidence>
<name>A0A1J4MR68_9CRYT</name>
<protein>
    <submittedName>
        <fullName evidence="3">Uncharacterized protein</fullName>
    </submittedName>
</protein>
<dbReference type="Proteomes" id="UP000186176">
    <property type="component" value="Unassembled WGS sequence"/>
</dbReference>
<keyword evidence="2" id="KW-0812">Transmembrane</keyword>
<feature type="compositionally biased region" description="Basic and acidic residues" evidence="1">
    <location>
        <begin position="419"/>
        <end position="430"/>
    </location>
</feature>
<reference evidence="3 4" key="1">
    <citation type="submission" date="2016-10" db="EMBL/GenBank/DDBJ databases">
        <title>Reductive evolution of mitochondrial metabolism and differential evolution of invasion-related proteins in Cryptosporidium.</title>
        <authorList>
            <person name="Liu S."/>
            <person name="Roellig D.M."/>
            <person name="Guo Y."/>
            <person name="Li N."/>
            <person name="Frace M.A."/>
            <person name="Tang K."/>
            <person name="Zhang L."/>
            <person name="Feng Y."/>
            <person name="Xiao L."/>
        </authorList>
    </citation>
    <scope>NUCLEOTIDE SEQUENCE [LARGE SCALE GENOMIC DNA]</scope>
    <source>
        <strain evidence="3">39726</strain>
    </source>
</reference>
<feature type="region of interest" description="Disordered" evidence="1">
    <location>
        <begin position="406"/>
        <end position="430"/>
    </location>
</feature>
<keyword evidence="2" id="KW-1133">Transmembrane helix</keyword>
<proteinExistence type="predicted"/>
<dbReference type="RefSeq" id="XP_028876499.1">
    <property type="nucleotide sequence ID" value="XM_029019025.1"/>
</dbReference>
<feature type="transmembrane region" description="Helical" evidence="2">
    <location>
        <begin position="355"/>
        <end position="383"/>
    </location>
</feature>
<gene>
    <name evidence="3" type="ORF">cubi_02013</name>
</gene>